<dbReference type="KEGG" id="crz:D1345_16950"/>
<dbReference type="InterPro" id="IPR010982">
    <property type="entry name" value="Lambda_DNA-bd_dom_sf"/>
</dbReference>
<protein>
    <submittedName>
        <fullName evidence="1">XRE family transcriptional regulator</fullName>
    </submittedName>
</protein>
<dbReference type="CDD" id="cd00093">
    <property type="entry name" value="HTH_XRE"/>
    <property type="match status" value="1"/>
</dbReference>
<evidence type="ECO:0000313" key="1">
    <source>
        <dbReference type="EMBL" id="AXT47759.1"/>
    </source>
</evidence>
<dbReference type="InterPro" id="IPR001387">
    <property type="entry name" value="Cro/C1-type_HTH"/>
</dbReference>
<dbReference type="SUPFAM" id="SSF47413">
    <property type="entry name" value="lambda repressor-like DNA-binding domains"/>
    <property type="match status" value="1"/>
</dbReference>
<proteinExistence type="predicted"/>
<keyword evidence="2" id="KW-1185">Reference proteome</keyword>
<dbReference type="AlphaFoldDB" id="A0AAD0RTE3"/>
<dbReference type="Gene3D" id="1.10.260.40">
    <property type="entry name" value="lambda repressor-like DNA-binding domains"/>
    <property type="match status" value="1"/>
</dbReference>
<evidence type="ECO:0000313" key="2">
    <source>
        <dbReference type="Proteomes" id="UP000259465"/>
    </source>
</evidence>
<dbReference type="GO" id="GO:0003677">
    <property type="term" value="F:DNA binding"/>
    <property type="evidence" value="ECO:0007669"/>
    <property type="project" value="InterPro"/>
</dbReference>
<reference evidence="1 2" key="1">
    <citation type="submission" date="2018-08" db="EMBL/GenBank/DDBJ databases">
        <title>Complete genome sequence of JP2-74.</title>
        <authorList>
            <person name="Wu L."/>
        </authorList>
    </citation>
    <scope>NUCLEOTIDE SEQUENCE [LARGE SCALE GENOMIC DNA]</scope>
    <source>
        <strain evidence="1 2">JP2-74</strain>
    </source>
</reference>
<dbReference type="EMBL" id="CP031968">
    <property type="protein sequence ID" value="AXT47759.1"/>
    <property type="molecule type" value="Genomic_DNA"/>
</dbReference>
<gene>
    <name evidence="1" type="ORF">D1345_16950</name>
</gene>
<accession>A0AAD0RTE3</accession>
<name>A0AAD0RTE3_9NEIS</name>
<organism evidence="1 2">
    <name type="scientific">Chromobacterium rhizoryzae</name>
    <dbReference type="NCBI Taxonomy" id="1778675"/>
    <lineage>
        <taxon>Bacteria</taxon>
        <taxon>Pseudomonadati</taxon>
        <taxon>Pseudomonadota</taxon>
        <taxon>Betaproteobacteria</taxon>
        <taxon>Neisseriales</taxon>
        <taxon>Chromobacteriaceae</taxon>
        <taxon>Chromobacterium</taxon>
    </lineage>
</organism>
<dbReference type="Proteomes" id="UP000259465">
    <property type="component" value="Chromosome"/>
</dbReference>
<sequence>MTSGVSISERLKQERSRLGMIQMEAHKAADVSYATYLGYEKGTSFPNAEVLARLFTVGFDVTYIITGKRDDSKLSPEAHTLLNQFQQLDPRGQRLALGVMQQIHQNLSE</sequence>